<dbReference type="Proteomes" id="UP001217089">
    <property type="component" value="Unassembled WGS sequence"/>
</dbReference>
<gene>
    <name evidence="1" type="ORF">KUTeg_003683</name>
</gene>
<name>A0ABQ9FMT5_TEGGR</name>
<organism evidence="1 2">
    <name type="scientific">Tegillarca granosa</name>
    <name type="common">Malaysian cockle</name>
    <name type="synonym">Anadara granosa</name>
    <dbReference type="NCBI Taxonomy" id="220873"/>
    <lineage>
        <taxon>Eukaryota</taxon>
        <taxon>Metazoa</taxon>
        <taxon>Spiralia</taxon>
        <taxon>Lophotrochozoa</taxon>
        <taxon>Mollusca</taxon>
        <taxon>Bivalvia</taxon>
        <taxon>Autobranchia</taxon>
        <taxon>Pteriomorphia</taxon>
        <taxon>Arcoida</taxon>
        <taxon>Arcoidea</taxon>
        <taxon>Arcidae</taxon>
        <taxon>Tegillarca</taxon>
    </lineage>
</organism>
<comment type="caution">
    <text evidence="1">The sequence shown here is derived from an EMBL/GenBank/DDBJ whole genome shotgun (WGS) entry which is preliminary data.</text>
</comment>
<sequence>MIYQDKKALNIKATFFNQCPCVLFSSIKVTDLLTTVQRSWFNLEQFDYIMDTLRDVINMLRNTTNPQVEYITRTMKKWAKENLHSTKLDSLKEN</sequence>
<protein>
    <submittedName>
        <fullName evidence="1">Uncharacterized protein</fullName>
    </submittedName>
</protein>
<evidence type="ECO:0000313" key="1">
    <source>
        <dbReference type="EMBL" id="KAJ8318592.1"/>
    </source>
</evidence>
<reference evidence="1 2" key="1">
    <citation type="submission" date="2022-12" db="EMBL/GenBank/DDBJ databases">
        <title>Chromosome-level genome of Tegillarca granosa.</title>
        <authorList>
            <person name="Kim J."/>
        </authorList>
    </citation>
    <scope>NUCLEOTIDE SEQUENCE [LARGE SCALE GENOMIC DNA]</scope>
    <source>
        <strain evidence="1">Teg-2019</strain>
        <tissue evidence="1">Adductor muscle</tissue>
    </source>
</reference>
<evidence type="ECO:0000313" key="2">
    <source>
        <dbReference type="Proteomes" id="UP001217089"/>
    </source>
</evidence>
<accession>A0ABQ9FMT5</accession>
<dbReference type="EMBL" id="JARBDR010000214">
    <property type="protein sequence ID" value="KAJ8318592.1"/>
    <property type="molecule type" value="Genomic_DNA"/>
</dbReference>
<keyword evidence="2" id="KW-1185">Reference proteome</keyword>
<proteinExistence type="predicted"/>